<dbReference type="RefSeq" id="WP_264848793.1">
    <property type="nucleotide sequence ID" value="NZ_BRXR01000001.1"/>
</dbReference>
<keyword evidence="10" id="KW-1185">Reference proteome</keyword>
<dbReference type="SUPFAM" id="SSF52794">
    <property type="entry name" value="PTS system IIB component-like"/>
    <property type="match status" value="1"/>
</dbReference>
<dbReference type="Pfam" id="PF02302">
    <property type="entry name" value="PTS_IIB"/>
    <property type="match status" value="1"/>
</dbReference>
<dbReference type="Pfam" id="PF00874">
    <property type="entry name" value="PRD"/>
    <property type="match status" value="2"/>
</dbReference>
<dbReference type="PROSITE" id="PS51372">
    <property type="entry name" value="PRD_2"/>
    <property type="match status" value="2"/>
</dbReference>
<sequence length="652" mass="74642">MDRIFNIINLLLDNKEPITINDIANKLKVSNKTIRNDMEKVEELIIKKGLILTKKQGVGICIEGTEINRLELQKECLKGKKIIEPYSPEDRKYYILKRLFMSDENITIKELAEELFVSRVTIHKDIDEVETWLENYNLKLLKKTNYGIEIVGREEDWRNAVVGLVSVNKENDELRELLYDDYSGRIDYKTMVKLKELINLDYKQLERILTEAEEKLNFNFSDDAFISLIIHIAISIKRLKSNKDITLSSEVMEGLKKKSEYIIAEDIAADIESTFKVKQGECEIGYILLHILGAKMQQSKTIDENMNLENDDLSVSIAYEIINMAQQTLNINLNEDKQLLNGLILHLRPTINRLKYDLTLRNPILKEIKETYPELYGLAWMTSGIFEKYLGIRISEEEIGYIALHLGAAIERQKKPFSALVVCTSGIGTAQLLAAKLEKHFKDIEIKDIISLTALKEVEYKDIDLIISTVAIESDKPVINISPLLTQNDIKRLDLLINSLKNKSRKKTEDMIDFINDELVEIKASYRTKAEVITSMCNKFYSKGYVDQSFITDVFKRESLGPTEVGNGVAIPHGFSEHVIQSKIGIVILESPIEWSGGMVDVIFLIGISKTDLSKAKGIFRRLYNKVDSVMFLENIRKADSTAEIKRLLEVK</sequence>
<keyword evidence="2" id="KW-0677">Repeat</keyword>
<dbReference type="InterPro" id="IPR036095">
    <property type="entry name" value="PTS_EIIB-like_sf"/>
</dbReference>
<dbReference type="InterPro" id="IPR003501">
    <property type="entry name" value="PTS_EIIB_2/3"/>
</dbReference>
<proteinExistence type="predicted"/>
<dbReference type="EMBL" id="BRXR01000001">
    <property type="protein sequence ID" value="GLC29501.1"/>
    <property type="molecule type" value="Genomic_DNA"/>
</dbReference>
<evidence type="ECO:0000259" key="8">
    <source>
        <dbReference type="PROSITE" id="PS51372"/>
    </source>
</evidence>
<dbReference type="InterPro" id="IPR036634">
    <property type="entry name" value="PRD_sf"/>
</dbReference>
<feature type="domain" description="PTS EIIB type-2" evidence="7">
    <location>
        <begin position="417"/>
        <end position="505"/>
    </location>
</feature>
<dbReference type="InterPro" id="IPR036390">
    <property type="entry name" value="WH_DNA-bd_sf"/>
</dbReference>
<dbReference type="Gene3D" id="3.40.50.2300">
    <property type="match status" value="1"/>
</dbReference>
<dbReference type="Pfam" id="PF08279">
    <property type="entry name" value="HTH_11"/>
    <property type="match status" value="1"/>
</dbReference>
<evidence type="ECO:0000259" key="6">
    <source>
        <dbReference type="PROSITE" id="PS51094"/>
    </source>
</evidence>
<evidence type="ECO:0000313" key="10">
    <source>
        <dbReference type="Proteomes" id="UP001208567"/>
    </source>
</evidence>
<dbReference type="InterPro" id="IPR011608">
    <property type="entry name" value="PRD"/>
</dbReference>
<evidence type="ECO:0000256" key="3">
    <source>
        <dbReference type="ARBA" id="ARBA00023015"/>
    </source>
</evidence>
<dbReference type="PROSITE" id="PS51094">
    <property type="entry name" value="PTS_EIIA_TYPE_2"/>
    <property type="match status" value="1"/>
</dbReference>
<dbReference type="PROSITE" id="PS51099">
    <property type="entry name" value="PTS_EIIB_TYPE_2"/>
    <property type="match status" value="1"/>
</dbReference>
<dbReference type="CDD" id="cd05568">
    <property type="entry name" value="PTS_IIB_bgl_like"/>
    <property type="match status" value="1"/>
</dbReference>
<keyword evidence="4" id="KW-0010">Activator</keyword>
<dbReference type="PANTHER" id="PTHR30185">
    <property type="entry name" value="CRYPTIC BETA-GLUCOSIDE BGL OPERON ANTITERMINATOR"/>
    <property type="match status" value="1"/>
</dbReference>
<dbReference type="InterPro" id="IPR002178">
    <property type="entry name" value="PTS_EIIA_type-2_dom"/>
</dbReference>
<dbReference type="SUPFAM" id="SSF63520">
    <property type="entry name" value="PTS-regulatory domain, PRD"/>
    <property type="match status" value="2"/>
</dbReference>
<dbReference type="InterPro" id="IPR013196">
    <property type="entry name" value="HTH_11"/>
</dbReference>
<keyword evidence="1" id="KW-0808">Transferase</keyword>
<dbReference type="PROSITE" id="PS00372">
    <property type="entry name" value="PTS_EIIA_TYPE_2_HIS"/>
    <property type="match status" value="1"/>
</dbReference>
<gene>
    <name evidence="9" type="ORF">bsdE14_09110</name>
</gene>
<organism evidence="9 10">
    <name type="scientific">Clostridium omnivorum</name>
    <dbReference type="NCBI Taxonomy" id="1604902"/>
    <lineage>
        <taxon>Bacteria</taxon>
        <taxon>Bacillati</taxon>
        <taxon>Bacillota</taxon>
        <taxon>Clostridia</taxon>
        <taxon>Eubacteriales</taxon>
        <taxon>Clostridiaceae</taxon>
        <taxon>Clostridium</taxon>
    </lineage>
</organism>
<evidence type="ECO:0000256" key="1">
    <source>
        <dbReference type="ARBA" id="ARBA00022679"/>
    </source>
</evidence>
<dbReference type="InterPro" id="IPR007737">
    <property type="entry name" value="Mga_HTH"/>
</dbReference>
<dbReference type="Gene3D" id="3.40.930.10">
    <property type="entry name" value="Mannitol-specific EII, Chain A"/>
    <property type="match status" value="1"/>
</dbReference>
<name>A0ABQ5N2U7_9CLOT</name>
<dbReference type="Gene3D" id="1.10.1790.10">
    <property type="entry name" value="PRD domain"/>
    <property type="match status" value="2"/>
</dbReference>
<dbReference type="Pfam" id="PF05043">
    <property type="entry name" value="Mga"/>
    <property type="match status" value="1"/>
</dbReference>
<dbReference type="SUPFAM" id="SSF55804">
    <property type="entry name" value="Phoshotransferase/anion transport protein"/>
    <property type="match status" value="1"/>
</dbReference>
<dbReference type="InterPro" id="IPR013011">
    <property type="entry name" value="PTS_EIIB_2"/>
</dbReference>
<accession>A0ABQ5N2U7</accession>
<keyword evidence="5" id="KW-0804">Transcription</keyword>
<feature type="domain" description="PRD" evidence="8">
    <location>
        <begin position="196"/>
        <end position="301"/>
    </location>
</feature>
<dbReference type="Proteomes" id="UP001208567">
    <property type="component" value="Unassembled WGS sequence"/>
</dbReference>
<dbReference type="CDD" id="cd00211">
    <property type="entry name" value="PTS_IIA_fru"/>
    <property type="match status" value="1"/>
</dbReference>
<evidence type="ECO:0000256" key="4">
    <source>
        <dbReference type="ARBA" id="ARBA00023159"/>
    </source>
</evidence>
<evidence type="ECO:0000256" key="2">
    <source>
        <dbReference type="ARBA" id="ARBA00022737"/>
    </source>
</evidence>
<dbReference type="SUPFAM" id="SSF46785">
    <property type="entry name" value="Winged helix' DNA-binding domain"/>
    <property type="match status" value="2"/>
</dbReference>
<dbReference type="Gene3D" id="1.10.10.10">
    <property type="entry name" value="Winged helix-like DNA-binding domain superfamily/Winged helix DNA-binding domain"/>
    <property type="match status" value="2"/>
</dbReference>
<evidence type="ECO:0000256" key="5">
    <source>
        <dbReference type="ARBA" id="ARBA00023163"/>
    </source>
</evidence>
<feature type="domain" description="PTS EIIA type-2" evidence="6">
    <location>
        <begin position="513"/>
        <end position="652"/>
    </location>
</feature>
<feature type="domain" description="PRD" evidence="8">
    <location>
        <begin position="309"/>
        <end position="416"/>
    </location>
</feature>
<comment type="caution">
    <text evidence="9">The sequence shown here is derived from an EMBL/GenBank/DDBJ whole genome shotgun (WGS) entry which is preliminary data.</text>
</comment>
<evidence type="ECO:0000259" key="7">
    <source>
        <dbReference type="PROSITE" id="PS51099"/>
    </source>
</evidence>
<dbReference type="InterPro" id="IPR050661">
    <property type="entry name" value="BglG_antiterminators"/>
</dbReference>
<protein>
    <submittedName>
        <fullName evidence="9">Transcription antitermination protein BlgG</fullName>
    </submittedName>
</protein>
<dbReference type="InterPro" id="IPR036388">
    <property type="entry name" value="WH-like_DNA-bd_sf"/>
</dbReference>
<evidence type="ECO:0000313" key="9">
    <source>
        <dbReference type="EMBL" id="GLC29501.1"/>
    </source>
</evidence>
<dbReference type="Pfam" id="PF00359">
    <property type="entry name" value="PTS_EIIA_2"/>
    <property type="match status" value="1"/>
</dbReference>
<reference evidence="9 10" key="1">
    <citation type="journal article" date="2024" name="Int. J. Syst. Evol. Microbiol.">
        <title>Clostridium omnivorum sp. nov., isolated from anoxic soil under the treatment of reductive soil disinfestation.</title>
        <authorList>
            <person name="Ueki A."/>
            <person name="Tonouchi A."/>
            <person name="Kaku N."/>
            <person name="Honma S."/>
            <person name="Ueki K."/>
        </authorList>
    </citation>
    <scope>NUCLEOTIDE SEQUENCE [LARGE SCALE GENOMIC DNA]</scope>
    <source>
        <strain evidence="9 10">E14</strain>
    </source>
</reference>
<keyword evidence="3" id="KW-0805">Transcription regulation</keyword>
<dbReference type="InterPro" id="IPR016152">
    <property type="entry name" value="PTrfase/Anion_transptr"/>
</dbReference>
<dbReference type="PANTHER" id="PTHR30185:SF13">
    <property type="entry name" value="LICABCH OPERON REGULATOR-RELATED"/>
    <property type="match status" value="1"/>
</dbReference>